<evidence type="ECO:0000256" key="4">
    <source>
        <dbReference type="ARBA" id="ARBA00023125"/>
    </source>
</evidence>
<dbReference type="EMBL" id="CP039965">
    <property type="protein sequence ID" value="QCO56657.1"/>
    <property type="molecule type" value="Genomic_DNA"/>
</dbReference>
<evidence type="ECO:0000256" key="1">
    <source>
        <dbReference type="ARBA" id="ARBA00004719"/>
    </source>
</evidence>
<dbReference type="Gene3D" id="1.10.357.10">
    <property type="entry name" value="Tetracycline Repressor, domain 2"/>
    <property type="match status" value="1"/>
</dbReference>
<evidence type="ECO:0000256" key="6">
    <source>
        <dbReference type="ARBA" id="ARBA00024936"/>
    </source>
</evidence>
<dbReference type="HAMAP" id="MF_00768">
    <property type="entry name" value="HTH_type_BetI"/>
    <property type="match status" value="1"/>
</dbReference>
<dbReference type="PANTHER" id="PTHR30055">
    <property type="entry name" value="HTH-TYPE TRANSCRIPTIONAL REGULATOR RUTR"/>
    <property type="match status" value="1"/>
</dbReference>
<dbReference type="GO" id="GO:0019285">
    <property type="term" value="P:glycine betaine biosynthetic process from choline"/>
    <property type="evidence" value="ECO:0007669"/>
    <property type="project" value="UniProtKB-UniRule"/>
</dbReference>
<dbReference type="PANTHER" id="PTHR30055:SF234">
    <property type="entry name" value="HTH-TYPE TRANSCRIPTIONAL REGULATOR BETI"/>
    <property type="match status" value="1"/>
</dbReference>
<evidence type="ECO:0000256" key="3">
    <source>
        <dbReference type="ARBA" id="ARBA00023015"/>
    </source>
</evidence>
<proteinExistence type="inferred from homology"/>
<evidence type="ECO:0000256" key="8">
    <source>
        <dbReference type="PROSITE-ProRule" id="PRU00335"/>
    </source>
</evidence>
<dbReference type="KEGG" id="pseb:EOK75_12590"/>
<dbReference type="NCBIfam" id="NF001978">
    <property type="entry name" value="PRK00767.1"/>
    <property type="match status" value="1"/>
</dbReference>
<gene>
    <name evidence="7 10" type="primary">betI</name>
    <name evidence="10" type="ORF">EOK75_12590</name>
</gene>
<keyword evidence="11" id="KW-1185">Reference proteome</keyword>
<evidence type="ECO:0000256" key="5">
    <source>
        <dbReference type="ARBA" id="ARBA00023163"/>
    </source>
</evidence>
<dbReference type="PROSITE" id="PS50977">
    <property type="entry name" value="HTH_TETR_2"/>
    <property type="match status" value="1"/>
</dbReference>
<dbReference type="RefSeq" id="WP_137194436.1">
    <property type="nucleotide sequence ID" value="NZ_CP039965.1"/>
</dbReference>
<protein>
    <recommendedName>
        <fullName evidence="7">HTH-type transcriptional regulator BetI</fullName>
    </recommendedName>
</protein>
<dbReference type="GO" id="GO:0003700">
    <property type="term" value="F:DNA-binding transcription factor activity"/>
    <property type="evidence" value="ECO:0007669"/>
    <property type="project" value="UniProtKB-UniRule"/>
</dbReference>
<reference evidence="10 11" key="1">
    <citation type="submission" date="2019-05" db="EMBL/GenBank/DDBJ databases">
        <title>Pseudorhodobacter turbinis sp. nov., isolated from the gut of the Korean turban shell.</title>
        <authorList>
            <person name="Jeong Y.-S."/>
            <person name="Kang W.-R."/>
            <person name="Bae J.-W."/>
        </authorList>
    </citation>
    <scope>NUCLEOTIDE SEQUENCE [LARGE SCALE GENOMIC DNA]</scope>
    <source>
        <strain evidence="10 11">S12M18</strain>
        <plasmid evidence="10 11">unnamed1</plasmid>
    </source>
</reference>
<evidence type="ECO:0000313" key="11">
    <source>
        <dbReference type="Proteomes" id="UP000298631"/>
    </source>
</evidence>
<dbReference type="OrthoDB" id="7618612at2"/>
<dbReference type="UniPathway" id="UPA00529"/>
<dbReference type="InterPro" id="IPR050109">
    <property type="entry name" value="HTH-type_TetR-like_transc_reg"/>
</dbReference>
<dbReference type="NCBIfam" id="TIGR03384">
    <property type="entry name" value="betaine_BetI"/>
    <property type="match status" value="1"/>
</dbReference>
<feature type="DNA-binding region" description="H-T-H motif" evidence="7 8">
    <location>
        <begin position="31"/>
        <end position="50"/>
    </location>
</feature>
<dbReference type="InterPro" id="IPR001647">
    <property type="entry name" value="HTH_TetR"/>
</dbReference>
<keyword evidence="4 7" id="KW-0238">DNA-binding</keyword>
<dbReference type="GO" id="GO:0000976">
    <property type="term" value="F:transcription cis-regulatory region binding"/>
    <property type="evidence" value="ECO:0007669"/>
    <property type="project" value="TreeGrafter"/>
</dbReference>
<feature type="domain" description="HTH tetR-type" evidence="9">
    <location>
        <begin position="8"/>
        <end position="68"/>
    </location>
</feature>
<keyword evidence="3 7" id="KW-0805">Transcription regulation</keyword>
<dbReference type="Proteomes" id="UP000298631">
    <property type="component" value="Plasmid unnamed1"/>
</dbReference>
<dbReference type="AlphaFoldDB" id="A0A4P8EI74"/>
<comment type="function">
    <text evidence="7">Repressor involved in choline regulation of the bet genes.</text>
</comment>
<accession>A0A4P8EI74</accession>
<dbReference type="SUPFAM" id="SSF48498">
    <property type="entry name" value="Tetracyclin repressor-like, C-terminal domain"/>
    <property type="match status" value="1"/>
</dbReference>
<evidence type="ECO:0000313" key="10">
    <source>
        <dbReference type="EMBL" id="QCO56657.1"/>
    </source>
</evidence>
<organism evidence="10 11">
    <name type="scientific">Pseudorhodobacter turbinis</name>
    <dbReference type="NCBI Taxonomy" id="2500533"/>
    <lineage>
        <taxon>Bacteria</taxon>
        <taxon>Pseudomonadati</taxon>
        <taxon>Pseudomonadota</taxon>
        <taxon>Alphaproteobacteria</taxon>
        <taxon>Rhodobacterales</taxon>
        <taxon>Paracoccaceae</taxon>
        <taxon>Pseudorhodobacter</taxon>
    </lineage>
</organism>
<evidence type="ECO:0000259" key="9">
    <source>
        <dbReference type="PROSITE" id="PS50977"/>
    </source>
</evidence>
<evidence type="ECO:0000256" key="7">
    <source>
        <dbReference type="HAMAP-Rule" id="MF_00768"/>
    </source>
</evidence>
<dbReference type="InterPro" id="IPR017757">
    <property type="entry name" value="Tscrpt_rep_BetI"/>
</dbReference>
<sequence length="198" mass="21334">MPKLGVEPIRKRALVNATIIEIGQAGSLDVTVAQIAKRAGMSTALAHHYFGGKEAIFLAAMRHILALYAAEVRGALAVADSPAARLDAILLASFSAANFRREVISAWLNFYVLAQSVPGARRLLSVYQRRLRSNLRYALRPMVGARADALADALGALIDGVYLREALRDGPSDGEAALQLVQGHLAAELNIEPRKDRP</sequence>
<name>A0A4P8EI74_9RHOB</name>
<comment type="pathway">
    <text evidence="1 7">Amine and polyamine biosynthesis; betaine biosynthesis via choline pathway [regulation].</text>
</comment>
<dbReference type="GO" id="GO:0045892">
    <property type="term" value="P:negative regulation of DNA-templated transcription"/>
    <property type="evidence" value="ECO:0007669"/>
    <property type="project" value="UniProtKB-UniRule"/>
</dbReference>
<dbReference type="Pfam" id="PF13977">
    <property type="entry name" value="TetR_C_6"/>
    <property type="match status" value="1"/>
</dbReference>
<dbReference type="InterPro" id="IPR036271">
    <property type="entry name" value="Tet_transcr_reg_TetR-rel_C_sf"/>
</dbReference>
<geneLocation type="plasmid" evidence="10 11">
    <name>unnamed1</name>
</geneLocation>
<dbReference type="InterPro" id="IPR009057">
    <property type="entry name" value="Homeodomain-like_sf"/>
</dbReference>
<keyword evidence="2 7" id="KW-0678">Repressor</keyword>
<dbReference type="InterPro" id="IPR039538">
    <property type="entry name" value="BetI_C"/>
</dbReference>
<evidence type="ECO:0000256" key="2">
    <source>
        <dbReference type="ARBA" id="ARBA00022491"/>
    </source>
</evidence>
<keyword evidence="10" id="KW-0614">Plasmid</keyword>
<comment type="function">
    <text evidence="6">Repressor involved in the biosynthesis of the osmoprotectant glycine betaine. It represses transcription of the choline transporter BetT and the genes of BetAB involved in the synthesis of glycine betaine.</text>
</comment>
<keyword evidence="5 7" id="KW-0804">Transcription</keyword>
<dbReference type="Pfam" id="PF00440">
    <property type="entry name" value="TetR_N"/>
    <property type="match status" value="1"/>
</dbReference>
<dbReference type="SUPFAM" id="SSF46689">
    <property type="entry name" value="Homeodomain-like"/>
    <property type="match status" value="1"/>
</dbReference>